<comment type="caution">
    <text evidence="2">The sequence shown here is derived from an EMBL/GenBank/DDBJ whole genome shotgun (WGS) entry which is preliminary data.</text>
</comment>
<feature type="region of interest" description="Disordered" evidence="1">
    <location>
        <begin position="77"/>
        <end position="96"/>
    </location>
</feature>
<gene>
    <name evidence="2" type="ORF">CEE60_02750</name>
</gene>
<sequence length="96" mass="9905">MDVAQIEALANALSAEQAARAVADAALAARIDASTDARMDRLVGVIEQQGKQIAELGMHVGLLVQAVAQLLGEEAGAPVQEEGAAPERVDLDGNPY</sequence>
<dbReference type="Proteomes" id="UP000198157">
    <property type="component" value="Unassembled WGS sequence"/>
</dbReference>
<dbReference type="EMBL" id="NIVS01000007">
    <property type="protein sequence ID" value="OWQ56411.1"/>
    <property type="molecule type" value="Genomic_DNA"/>
</dbReference>
<dbReference type="AlphaFoldDB" id="A0A246HR21"/>
<proteinExistence type="predicted"/>
<name>A0A246HR21_STEMA</name>
<evidence type="ECO:0000313" key="2">
    <source>
        <dbReference type="EMBL" id="OWQ56411.1"/>
    </source>
</evidence>
<protein>
    <submittedName>
        <fullName evidence="2">Uncharacterized protein</fullName>
    </submittedName>
</protein>
<evidence type="ECO:0000313" key="3">
    <source>
        <dbReference type="Proteomes" id="UP000198157"/>
    </source>
</evidence>
<organism evidence="2 3">
    <name type="scientific">Stenotrophomonas maltophilia</name>
    <name type="common">Pseudomonas maltophilia</name>
    <name type="synonym">Xanthomonas maltophilia</name>
    <dbReference type="NCBI Taxonomy" id="40324"/>
    <lineage>
        <taxon>Bacteria</taxon>
        <taxon>Pseudomonadati</taxon>
        <taxon>Pseudomonadota</taxon>
        <taxon>Gammaproteobacteria</taxon>
        <taxon>Lysobacterales</taxon>
        <taxon>Lysobacteraceae</taxon>
        <taxon>Stenotrophomonas</taxon>
        <taxon>Stenotrophomonas maltophilia group</taxon>
    </lineage>
</organism>
<accession>A0A246HR21</accession>
<feature type="compositionally biased region" description="Basic and acidic residues" evidence="1">
    <location>
        <begin position="85"/>
        <end position="96"/>
    </location>
</feature>
<evidence type="ECO:0000256" key="1">
    <source>
        <dbReference type="SAM" id="MobiDB-lite"/>
    </source>
</evidence>
<reference evidence="2 3" key="1">
    <citation type="submission" date="2017-06" db="EMBL/GenBank/DDBJ databases">
        <authorList>
            <person name="Kim H.J."/>
            <person name="Triplett B.A."/>
        </authorList>
    </citation>
    <scope>NUCLEOTIDE SEQUENCE [LARGE SCALE GENOMIC DNA]</scope>
    <source>
        <strain evidence="2 3">13146</strain>
    </source>
</reference>